<dbReference type="InterPro" id="IPR050238">
    <property type="entry name" value="DNA_Rep/Repair_Clamp_Loader"/>
</dbReference>
<keyword evidence="2 4" id="KW-0547">Nucleotide-binding</keyword>
<keyword evidence="1" id="KW-0235">DNA replication</keyword>
<reference evidence="6 7" key="1">
    <citation type="submission" date="2018-12" db="EMBL/GenBank/DDBJ databases">
        <title>Successful treatment of antibiotic resistant microbial bone infection with bacteriophages.</title>
        <authorList>
            <person name="Nir-Paz R."/>
            <person name="Gelman D."/>
            <person name="Khouri A."/>
            <person name="Sisson B.M."/>
            <person name="Fackler J."/>
            <person name="Oren S.A."/>
            <person name="Khalifa L."/>
            <person name="Rimon A."/>
            <person name="Glazer S.C."/>
            <person name="Moses A.E."/>
            <person name="Yoram W."/>
            <person name="Schooley R.T."/>
            <person name="Hazan R."/>
        </authorList>
    </citation>
    <scope>NUCLEOTIDE SEQUENCE [LARGE SCALE GENOMIC DNA]</scope>
</reference>
<comment type="subunit">
    <text evidence="4">The sliding-clamp-loader consists of 4 large subunits and 1 small subunit. Interacts with the sliding clamp; this interaction allows the sliding-clamp-loader to open the sliding clamp. Part of the replicase complex that includes the DNA polymerase, the polymerase clamp, the clamp loader complex, the single-stranded DNA binding protein, the primase, the helicase and the helicase assembly factor.</text>
</comment>
<keyword evidence="7" id="KW-1185">Reference proteome</keyword>
<feature type="binding site" evidence="4">
    <location>
        <begin position="55"/>
        <end position="60"/>
    </location>
    <ligand>
        <name>ATP</name>
        <dbReference type="ChEBI" id="CHEBI:30616"/>
    </ligand>
</feature>
<dbReference type="GO" id="GO:0005524">
    <property type="term" value="F:ATP binding"/>
    <property type="evidence" value="ECO:0007669"/>
    <property type="project" value="UniProtKB-UniRule"/>
</dbReference>
<protein>
    <recommendedName>
        <fullName evidence="4">Sliding-clamp-loader large subunit</fullName>
        <ecNumber evidence="4">3.6.4.-</ecNumber>
    </recommendedName>
    <alternativeName>
        <fullName evidence="4">Clamp loader gp44 subunit</fullName>
    </alternativeName>
</protein>
<dbReference type="Gene3D" id="1.10.8.60">
    <property type="match status" value="1"/>
</dbReference>
<dbReference type="Pfam" id="PF21328">
    <property type="entry name" value="Gp44_lid"/>
    <property type="match status" value="1"/>
</dbReference>
<dbReference type="SMART" id="SM00382">
    <property type="entry name" value="AAA"/>
    <property type="match status" value="1"/>
</dbReference>
<dbReference type="InterPro" id="IPR048815">
    <property type="entry name" value="Gp44_lid"/>
</dbReference>
<dbReference type="SUPFAM" id="SSF52540">
    <property type="entry name" value="P-loop containing nucleoside triphosphate hydrolases"/>
    <property type="match status" value="1"/>
</dbReference>
<keyword evidence="3 4" id="KW-0067">ATP-binding</keyword>
<feature type="binding site" evidence="4">
    <location>
        <position position="207"/>
    </location>
    <ligand>
        <name>ATP</name>
        <dbReference type="ChEBI" id="CHEBI:30616"/>
    </ligand>
</feature>
<dbReference type="EC" id="3.6.4.-" evidence="4"/>
<dbReference type="EMBL" id="MK278860">
    <property type="protein sequence ID" value="AZU98571.1"/>
    <property type="molecule type" value="Genomic_DNA"/>
</dbReference>
<dbReference type="GO" id="GO:0003689">
    <property type="term" value="F:DNA clamp loader activity"/>
    <property type="evidence" value="ECO:0007669"/>
    <property type="project" value="UniProtKB-UniRule"/>
</dbReference>
<dbReference type="GO" id="GO:0039693">
    <property type="term" value="P:viral DNA genome replication"/>
    <property type="evidence" value="ECO:0007669"/>
    <property type="project" value="UniProtKB-UniRule"/>
</dbReference>
<dbReference type="InterPro" id="IPR003959">
    <property type="entry name" value="ATPase_AAA_core"/>
</dbReference>
<dbReference type="GO" id="GO:0003677">
    <property type="term" value="F:DNA binding"/>
    <property type="evidence" value="ECO:0007669"/>
    <property type="project" value="UniProtKB-UniRule"/>
</dbReference>
<dbReference type="Pfam" id="PF00004">
    <property type="entry name" value="AAA"/>
    <property type="match status" value="1"/>
</dbReference>
<dbReference type="InterPro" id="IPR003593">
    <property type="entry name" value="AAA+_ATPase"/>
</dbReference>
<dbReference type="Proteomes" id="UP000287416">
    <property type="component" value="Segment"/>
</dbReference>
<sequence>MTALSINNREHMFELKYRPTTIDECILPQADKEIFKGLVAKGKLPHLVLQSNSPGTGKTTVAIALCNDIGAEYIFVNGSGIGIDFVKNELTRFASSKSIEGKPKVIILDEFDRPQLAEAQRYLRSFMEAYAKNCSVIITANNLDGISRPIKSRAKVVKFGSPVGDDTTNMMRQMVVRCIEICKNEDIKVETPTVIAALVKKNFPDFRKTISDLDHYSTNGIIDQGILSMVMETRGSMDDILTALGATGAKGSFSDLRKLAKKYAPDYAVFIEKLLDELYTRVDPVSALRMYEIVGENNQMHGLAANAEIHLVYLFIQLLKEMKWVNQ</sequence>
<keyword evidence="4" id="KW-1194">Viral DNA replication</keyword>
<dbReference type="PANTHER" id="PTHR11669">
    <property type="entry name" value="REPLICATION FACTOR C / DNA POLYMERASE III GAMMA-TAU SUBUNIT"/>
    <property type="match status" value="1"/>
</dbReference>
<dbReference type="Gene3D" id="1.20.272.10">
    <property type="match status" value="1"/>
</dbReference>
<evidence type="ECO:0000256" key="4">
    <source>
        <dbReference type="HAMAP-Rule" id="MF_04162"/>
    </source>
</evidence>
<dbReference type="PANTHER" id="PTHR11669:SF20">
    <property type="entry name" value="REPLICATION FACTOR C SUBUNIT 4"/>
    <property type="match status" value="1"/>
</dbReference>
<proteinExistence type="inferred from homology"/>
<comment type="similarity">
    <text evidence="4">Belongs to the Tevenvirinae sliding-clamp-loader large subunit family.</text>
</comment>
<dbReference type="InterPro" id="IPR046388">
    <property type="entry name" value="T4_Clamp_Loader_L"/>
</dbReference>
<evidence type="ECO:0000256" key="3">
    <source>
        <dbReference type="ARBA" id="ARBA00022840"/>
    </source>
</evidence>
<organism evidence="6 7">
    <name type="scientific">Acinetobacter phage AbTZA1</name>
    <dbReference type="NCBI Taxonomy" id="2500827"/>
    <lineage>
        <taxon>Viruses</taxon>
        <taxon>Duplodnaviria</taxon>
        <taxon>Heunggongvirae</taxon>
        <taxon>Uroviricota</taxon>
        <taxon>Caudoviricetes</taxon>
        <taxon>Pantevenvirales</taxon>
        <taxon>Straboviridae</taxon>
        <taxon>Twarogvirinae</taxon>
        <taxon>Hadassahvirus</taxon>
        <taxon>Hadassahvirus azbtza1</taxon>
    </lineage>
</organism>
<dbReference type="GO" id="GO:0006281">
    <property type="term" value="P:DNA repair"/>
    <property type="evidence" value="ECO:0007669"/>
    <property type="project" value="TreeGrafter"/>
</dbReference>
<dbReference type="Gene3D" id="3.40.50.300">
    <property type="entry name" value="P-loop containing nucleotide triphosphate hydrolases"/>
    <property type="match status" value="1"/>
</dbReference>
<evidence type="ECO:0000259" key="5">
    <source>
        <dbReference type="SMART" id="SM00382"/>
    </source>
</evidence>
<dbReference type="CDD" id="cd00009">
    <property type="entry name" value="AAA"/>
    <property type="match status" value="1"/>
</dbReference>
<dbReference type="InterPro" id="IPR027417">
    <property type="entry name" value="P-loop_NTPase"/>
</dbReference>
<dbReference type="GeneID" id="55811610"/>
<feature type="binding site" evidence="4">
    <location>
        <begin position="14"/>
        <end position="17"/>
    </location>
    <ligand>
        <name>ATP</name>
        <dbReference type="ChEBI" id="CHEBI:30616"/>
    </ligand>
</feature>
<dbReference type="GO" id="GO:0006261">
    <property type="term" value="P:DNA-templated DNA replication"/>
    <property type="evidence" value="ECO:0007669"/>
    <property type="project" value="TreeGrafter"/>
</dbReference>
<comment type="function">
    <text evidence="4">Forms the sliding-clamp-loader together with the small subunit. Functions as an ATPase enzyme. The clamp loader holds the clamp in an open conformation and places it onto the DNA. 4 ATP molecules must bind to the sliding-clamp-loader before the latter can open the sliding clamp. ATP hydrolysis triggers the detachment of the sliding clamp from the sliding-clamp-loader, freeing the sliding clamp to track along DNA.</text>
</comment>
<dbReference type="HAMAP" id="MF_04162">
    <property type="entry name" value="T4_Clamp_Loader_L"/>
    <property type="match status" value="1"/>
</dbReference>
<keyword evidence="4" id="KW-0378">Hydrolase</keyword>
<evidence type="ECO:0000256" key="2">
    <source>
        <dbReference type="ARBA" id="ARBA00022741"/>
    </source>
</evidence>
<evidence type="ECO:0000313" key="6">
    <source>
        <dbReference type="EMBL" id="AZU98571.1"/>
    </source>
</evidence>
<dbReference type="KEGG" id="vg:55811610"/>
<evidence type="ECO:0000256" key="1">
    <source>
        <dbReference type="ARBA" id="ARBA00022705"/>
    </source>
</evidence>
<dbReference type="GO" id="GO:0016887">
    <property type="term" value="F:ATP hydrolysis activity"/>
    <property type="evidence" value="ECO:0007669"/>
    <property type="project" value="UniProtKB-UniRule"/>
</dbReference>
<dbReference type="InterPro" id="IPR048817">
    <property type="entry name" value="Gp44_C"/>
</dbReference>
<accession>A0A3T0IGQ3</accession>
<dbReference type="RefSeq" id="YP_009882314.1">
    <property type="nucleotide sequence ID" value="NC_049445.1"/>
</dbReference>
<feature type="binding site" evidence="4">
    <location>
        <position position="26"/>
    </location>
    <ligand>
        <name>ATP</name>
        <dbReference type="ChEBI" id="CHEBI:30616"/>
    </ligand>
</feature>
<feature type="domain" description="AAA+ ATPase" evidence="5">
    <location>
        <begin position="43"/>
        <end position="164"/>
    </location>
</feature>
<dbReference type="Pfam" id="PF21429">
    <property type="entry name" value="Gp44_C"/>
    <property type="match status" value="1"/>
</dbReference>
<evidence type="ECO:0000313" key="7">
    <source>
        <dbReference type="Proteomes" id="UP000287416"/>
    </source>
</evidence>
<name>A0A3T0IGQ3_9CAUD</name>
<keyword evidence="4" id="KW-0238">DNA-binding</keyword>